<dbReference type="GO" id="GO:0048472">
    <property type="term" value="F:threonine-phosphate decarboxylase activity"/>
    <property type="evidence" value="ECO:0007669"/>
    <property type="project" value="InterPro"/>
</dbReference>
<dbReference type="InterPro" id="IPR004485">
    <property type="entry name" value="Cobalamin_biosynth_CobD/CbiB"/>
</dbReference>
<evidence type="ECO:0000256" key="1">
    <source>
        <dbReference type="SAM" id="Phobius"/>
    </source>
</evidence>
<dbReference type="EMBL" id="CP035704">
    <property type="protein sequence ID" value="QBB72096.1"/>
    <property type="molecule type" value="Genomic_DNA"/>
</dbReference>
<sequence>MAISLIAVLLTLLLSRSLPELIRWRDFSWLHAWQARIGPQSTSALGLLLTLGLPVLFCALLQVALQYVLFGLASLVFAIAALFYCWGPRDLDRDIEAVVKAPDSERRLAAAQDLSPDQQTEALVFESQALVQAAFQSALKRWFGVLLWFVIFGAAGALLYRLTQLLAYGREFAREQSSAQHSAAERLAQILDWGPSHLVVLALALASDFDAVFRTWRDYHAAHKQGYFTLDLGFLDAIARASVNADVEAGDGYAEDVHSPLTQLDDAHLLLHRVLIIALAVIAIMALTGWMTWR</sequence>
<reference evidence="2 3" key="1">
    <citation type="submission" date="2019-01" db="EMBL/GenBank/DDBJ databases">
        <title>Pseudolysobacter antarctica gen. nov., sp. nov., isolated from Fildes Peninsula, Antarctica.</title>
        <authorList>
            <person name="Wei Z."/>
            <person name="Peng F."/>
        </authorList>
    </citation>
    <scope>NUCLEOTIDE SEQUENCE [LARGE SCALE GENOMIC DNA]</scope>
    <source>
        <strain evidence="2 3">AQ6-296</strain>
    </source>
</reference>
<proteinExistence type="predicted"/>
<keyword evidence="3" id="KW-1185">Reference proteome</keyword>
<dbReference type="AlphaFoldDB" id="A0A411HNQ5"/>
<dbReference type="GO" id="GO:0005886">
    <property type="term" value="C:plasma membrane"/>
    <property type="evidence" value="ECO:0007669"/>
    <property type="project" value="TreeGrafter"/>
</dbReference>
<accession>A0A411HNQ5</accession>
<dbReference type="Pfam" id="PF03186">
    <property type="entry name" value="CobD_Cbib"/>
    <property type="match status" value="1"/>
</dbReference>
<evidence type="ECO:0000313" key="2">
    <source>
        <dbReference type="EMBL" id="QBB72096.1"/>
    </source>
</evidence>
<dbReference type="UniPathway" id="UPA00148"/>
<protein>
    <submittedName>
        <fullName evidence="2">Beta-lactamase induction protein</fullName>
    </submittedName>
</protein>
<evidence type="ECO:0000313" key="3">
    <source>
        <dbReference type="Proteomes" id="UP000291562"/>
    </source>
</evidence>
<feature type="transmembrane region" description="Helical" evidence="1">
    <location>
        <begin position="142"/>
        <end position="160"/>
    </location>
</feature>
<feature type="transmembrane region" description="Helical" evidence="1">
    <location>
        <begin position="274"/>
        <end position="293"/>
    </location>
</feature>
<dbReference type="OrthoDB" id="9811967at2"/>
<dbReference type="GO" id="GO:0046677">
    <property type="term" value="P:response to antibiotic"/>
    <property type="evidence" value="ECO:0007669"/>
    <property type="project" value="TreeGrafter"/>
</dbReference>
<dbReference type="Proteomes" id="UP000291562">
    <property type="component" value="Chromosome"/>
</dbReference>
<dbReference type="KEGG" id="xbc:ELE36_17935"/>
<keyword evidence="1" id="KW-1133">Transmembrane helix</keyword>
<dbReference type="RefSeq" id="WP_129835736.1">
    <property type="nucleotide sequence ID" value="NZ_CP035704.1"/>
</dbReference>
<feature type="transmembrane region" description="Helical" evidence="1">
    <location>
        <begin position="43"/>
        <end position="61"/>
    </location>
</feature>
<dbReference type="PANTHER" id="PTHR38684:SF1">
    <property type="entry name" value="PROTEIN AMPE"/>
    <property type="match status" value="1"/>
</dbReference>
<feature type="transmembrane region" description="Helical" evidence="1">
    <location>
        <begin position="68"/>
        <end position="86"/>
    </location>
</feature>
<name>A0A411HNQ5_9GAMM</name>
<dbReference type="PANTHER" id="PTHR38684">
    <property type="entry name" value="PROTEIN AMPE"/>
    <property type="match status" value="1"/>
</dbReference>
<keyword evidence="1" id="KW-0812">Transmembrane</keyword>
<keyword evidence="1" id="KW-0472">Membrane</keyword>
<organism evidence="2 3">
    <name type="scientific">Pseudolysobacter antarcticus</name>
    <dbReference type="NCBI Taxonomy" id="2511995"/>
    <lineage>
        <taxon>Bacteria</taxon>
        <taxon>Pseudomonadati</taxon>
        <taxon>Pseudomonadota</taxon>
        <taxon>Gammaproteobacteria</taxon>
        <taxon>Lysobacterales</taxon>
        <taxon>Rhodanobacteraceae</taxon>
        <taxon>Pseudolysobacter</taxon>
    </lineage>
</organism>
<dbReference type="GO" id="GO:0009236">
    <property type="term" value="P:cobalamin biosynthetic process"/>
    <property type="evidence" value="ECO:0007669"/>
    <property type="project" value="UniProtKB-UniPathway"/>
</dbReference>
<gene>
    <name evidence="2" type="ORF">ELE36_17935</name>
</gene>
<dbReference type="InterPro" id="IPR052966">
    <property type="entry name" value="Beta-lactamase_Reg"/>
</dbReference>